<reference evidence="1" key="1">
    <citation type="submission" date="2019-04" db="EMBL/GenBank/DDBJ databases">
        <authorList>
            <person name="Alioto T."/>
            <person name="Alioto T."/>
        </authorList>
    </citation>
    <scope>NUCLEOTIDE SEQUENCE [LARGE SCALE GENOMIC DNA]</scope>
</reference>
<accession>A0A5E4DAS2</accession>
<dbReference type="Proteomes" id="UP000335636">
    <property type="component" value="Unassembled WGS sequence"/>
</dbReference>
<organism evidence="1 2">
    <name type="scientific">Marmota monax</name>
    <name type="common">Woodchuck</name>
    <dbReference type="NCBI Taxonomy" id="9995"/>
    <lineage>
        <taxon>Eukaryota</taxon>
        <taxon>Metazoa</taxon>
        <taxon>Chordata</taxon>
        <taxon>Craniata</taxon>
        <taxon>Vertebrata</taxon>
        <taxon>Euteleostomi</taxon>
        <taxon>Mammalia</taxon>
        <taxon>Eutheria</taxon>
        <taxon>Euarchontoglires</taxon>
        <taxon>Glires</taxon>
        <taxon>Rodentia</taxon>
        <taxon>Sciuromorpha</taxon>
        <taxon>Sciuridae</taxon>
        <taxon>Xerinae</taxon>
        <taxon>Marmotini</taxon>
        <taxon>Marmota</taxon>
    </lineage>
</organism>
<feature type="non-terminal residue" evidence="1">
    <location>
        <position position="1"/>
    </location>
</feature>
<proteinExistence type="predicted"/>
<keyword evidence="2" id="KW-1185">Reference proteome</keyword>
<sequence length="155" mass="16454">ELGGKSCHQEPFGTRNAEAKAILDKPICGALCADGYIPDWFQTGLWRTRSSRGLLPGWNEGAKGRDTFQQPANDAQVGRGGSGGAGGTEGILPGGLCSEAASIQQPHLAEEDAIDEGYQGELLELEVHLKLKLLHHCESQALAIRLHGLHGQVPP</sequence>
<comment type="caution">
    <text evidence="1">The sequence shown here is derived from an EMBL/GenBank/DDBJ whole genome shotgun (WGS) entry which is preliminary data.</text>
</comment>
<dbReference type="AlphaFoldDB" id="A0A5E4DAS2"/>
<name>A0A5E4DAS2_MARMO</name>
<evidence type="ECO:0000313" key="2">
    <source>
        <dbReference type="Proteomes" id="UP000335636"/>
    </source>
</evidence>
<evidence type="ECO:0000313" key="1">
    <source>
        <dbReference type="EMBL" id="VTJ89869.1"/>
    </source>
</evidence>
<dbReference type="EMBL" id="CABDUW010003882">
    <property type="protein sequence ID" value="VTJ89869.1"/>
    <property type="molecule type" value="Genomic_DNA"/>
</dbReference>
<gene>
    <name evidence="1" type="ORF">MONAX_5E041323</name>
</gene>
<protein>
    <submittedName>
        <fullName evidence="1">Uncharacterized protein</fullName>
    </submittedName>
</protein>